<protein>
    <submittedName>
        <fullName evidence="2">Uncharacterized protein</fullName>
    </submittedName>
</protein>
<name>A0AAD6NJP9_DREDA</name>
<feature type="region of interest" description="Disordered" evidence="1">
    <location>
        <begin position="17"/>
        <end position="47"/>
    </location>
</feature>
<evidence type="ECO:0000313" key="3">
    <source>
        <dbReference type="Proteomes" id="UP001221413"/>
    </source>
</evidence>
<accession>A0AAD6NJP9</accession>
<comment type="caution">
    <text evidence="2">The sequence shown here is derived from an EMBL/GenBank/DDBJ whole genome shotgun (WGS) entry which is preliminary data.</text>
</comment>
<gene>
    <name evidence="2" type="ORF">Dda_4936</name>
</gene>
<dbReference type="Proteomes" id="UP001221413">
    <property type="component" value="Unassembled WGS sequence"/>
</dbReference>
<proteinExistence type="predicted"/>
<evidence type="ECO:0000313" key="2">
    <source>
        <dbReference type="EMBL" id="KAJ6260707.1"/>
    </source>
</evidence>
<sequence length="64" mass="7290">MKNEMFLKEENMISNKDEMFPKRMGISRNGHDVESGRCLGNNTRTTTTAAGRDYDALTEFGMQL</sequence>
<reference evidence="2" key="1">
    <citation type="submission" date="2023-01" db="EMBL/GenBank/DDBJ databases">
        <title>The chitinases involved in constricting ring structure development in the nematode-trapping fungus Drechslerella dactyloides.</title>
        <authorList>
            <person name="Wang R."/>
            <person name="Zhang L."/>
            <person name="Tang P."/>
            <person name="Li S."/>
            <person name="Liang L."/>
        </authorList>
    </citation>
    <scope>NUCLEOTIDE SEQUENCE</scope>
    <source>
        <strain evidence="2">YMF1.00031</strain>
    </source>
</reference>
<dbReference type="AlphaFoldDB" id="A0AAD6NJP9"/>
<keyword evidence="3" id="KW-1185">Reference proteome</keyword>
<organism evidence="2 3">
    <name type="scientific">Drechslerella dactyloides</name>
    <name type="common">Nematode-trapping fungus</name>
    <name type="synonym">Arthrobotrys dactyloides</name>
    <dbReference type="NCBI Taxonomy" id="74499"/>
    <lineage>
        <taxon>Eukaryota</taxon>
        <taxon>Fungi</taxon>
        <taxon>Dikarya</taxon>
        <taxon>Ascomycota</taxon>
        <taxon>Pezizomycotina</taxon>
        <taxon>Orbiliomycetes</taxon>
        <taxon>Orbiliales</taxon>
        <taxon>Orbiliaceae</taxon>
        <taxon>Drechslerella</taxon>
    </lineage>
</organism>
<dbReference type="EMBL" id="JAQGDS010000005">
    <property type="protein sequence ID" value="KAJ6260707.1"/>
    <property type="molecule type" value="Genomic_DNA"/>
</dbReference>
<evidence type="ECO:0000256" key="1">
    <source>
        <dbReference type="SAM" id="MobiDB-lite"/>
    </source>
</evidence>